<sequence length="141" mass="15538">MAITLAFFIQCSGTRPVTLGLQNGKLGSCPGTPNCVSSIVPEADAEHSIKPLSYKGTPEEGKAKLKAAIGEIARTQIIKEESNYLYVEFTSLIWRFVDDVEFLFDPSTPTIHVRSASRLGKSDLGVNRKRIEILREKLNSL</sequence>
<keyword evidence="2" id="KW-1185">Reference proteome</keyword>
<name>A0A1D7V268_9LEPT</name>
<dbReference type="Pfam" id="PF07386">
    <property type="entry name" value="DUF1499"/>
    <property type="match status" value="1"/>
</dbReference>
<dbReference type="EMBL" id="CP015217">
    <property type="protein sequence ID" value="AOP35923.1"/>
    <property type="molecule type" value="Genomic_DNA"/>
</dbReference>
<dbReference type="PANTHER" id="PTHR34801:SF6">
    <property type="entry name" value="SLL1620 PROTEIN"/>
    <property type="match status" value="1"/>
</dbReference>
<evidence type="ECO:0008006" key="3">
    <source>
        <dbReference type="Google" id="ProtNLM"/>
    </source>
</evidence>
<accession>A0A1D7V268</accession>
<evidence type="ECO:0000313" key="1">
    <source>
        <dbReference type="EMBL" id="AOP35923.1"/>
    </source>
</evidence>
<dbReference type="Proteomes" id="UP000094197">
    <property type="component" value="Chromosome 1"/>
</dbReference>
<dbReference type="AlphaFoldDB" id="A0A1D7V268"/>
<protein>
    <recommendedName>
        <fullName evidence="3">DUF1499 domain-containing protein</fullName>
    </recommendedName>
</protein>
<dbReference type="PIRSF" id="PIRSF026426">
    <property type="entry name" value="DUF1499"/>
    <property type="match status" value="1"/>
</dbReference>
<reference evidence="1 2" key="1">
    <citation type="submission" date="2016-04" db="EMBL/GenBank/DDBJ databases">
        <title>Complete genome seqeunce of Leptospira alstonii serovar Room22.</title>
        <authorList>
            <person name="Nally J.E."/>
            <person name="Bayles D.O."/>
            <person name="Hurley D."/>
            <person name="Fanning S."/>
            <person name="McMahon B.J."/>
            <person name="Arent Z."/>
        </authorList>
    </citation>
    <scope>NUCLEOTIDE SEQUENCE [LARGE SCALE GENOMIC DNA]</scope>
    <source>
        <strain evidence="1 2">GWTS #1</strain>
    </source>
</reference>
<dbReference type="PANTHER" id="PTHR34801">
    <property type="entry name" value="EXPRESSED PROTEIN"/>
    <property type="match status" value="1"/>
</dbReference>
<proteinExistence type="predicted"/>
<organism evidence="1 2">
    <name type="scientific">Leptospira tipperaryensis</name>
    <dbReference type="NCBI Taxonomy" id="2564040"/>
    <lineage>
        <taxon>Bacteria</taxon>
        <taxon>Pseudomonadati</taxon>
        <taxon>Spirochaetota</taxon>
        <taxon>Spirochaetia</taxon>
        <taxon>Leptospirales</taxon>
        <taxon>Leptospiraceae</taxon>
        <taxon>Leptospira</taxon>
    </lineage>
</organism>
<dbReference type="KEGG" id="laj:A0128_05165"/>
<dbReference type="InterPro" id="IPR010865">
    <property type="entry name" value="DUF1499"/>
</dbReference>
<gene>
    <name evidence="1" type="ORF">A0128_05165</name>
</gene>
<evidence type="ECO:0000313" key="2">
    <source>
        <dbReference type="Proteomes" id="UP000094197"/>
    </source>
</evidence>